<keyword evidence="3" id="KW-1185">Reference proteome</keyword>
<feature type="region of interest" description="Disordered" evidence="1">
    <location>
        <begin position="1"/>
        <end position="152"/>
    </location>
</feature>
<comment type="caution">
    <text evidence="2">The sequence shown here is derived from an EMBL/GenBank/DDBJ whole genome shotgun (WGS) entry which is preliminary data.</text>
</comment>
<feature type="compositionally biased region" description="Low complexity" evidence="1">
    <location>
        <begin position="1"/>
        <end position="11"/>
    </location>
</feature>
<dbReference type="AlphaFoldDB" id="A0A8H5GK19"/>
<dbReference type="OrthoDB" id="531008at2759"/>
<gene>
    <name evidence="2" type="ORF">D9758_005679</name>
</gene>
<organism evidence="2 3">
    <name type="scientific">Tetrapyrgos nigripes</name>
    <dbReference type="NCBI Taxonomy" id="182062"/>
    <lineage>
        <taxon>Eukaryota</taxon>
        <taxon>Fungi</taxon>
        <taxon>Dikarya</taxon>
        <taxon>Basidiomycota</taxon>
        <taxon>Agaricomycotina</taxon>
        <taxon>Agaricomycetes</taxon>
        <taxon>Agaricomycetidae</taxon>
        <taxon>Agaricales</taxon>
        <taxon>Marasmiineae</taxon>
        <taxon>Marasmiaceae</taxon>
        <taxon>Tetrapyrgos</taxon>
    </lineage>
</organism>
<sequence>MGNSQSSSSSHQQHHRRFSASPRPRSSNGSPAPGQPHRSMRQKKKSLELPDLAMLGITPTSVYEQQKSASIPIPSGRQANESKVYGIQPSDNIERNLGSGKGQAQQQGQGDPSNRGRARQSQVASTETPRLAPRAPPPSRERSPLTIIASTENLPSVIRSSLPLVLPKALETPVPVVATVVEEPAENHGAKELQEVKGRDSAEDMMVKISWHGGGNVVYLARAGDDDWKGRRKMERE</sequence>
<evidence type="ECO:0000313" key="2">
    <source>
        <dbReference type="EMBL" id="KAF5366191.1"/>
    </source>
</evidence>
<dbReference type="EMBL" id="JAACJM010000024">
    <property type="protein sequence ID" value="KAF5366191.1"/>
    <property type="molecule type" value="Genomic_DNA"/>
</dbReference>
<name>A0A8H5GK19_9AGAR</name>
<evidence type="ECO:0000256" key="1">
    <source>
        <dbReference type="SAM" id="MobiDB-lite"/>
    </source>
</evidence>
<reference evidence="2 3" key="1">
    <citation type="journal article" date="2020" name="ISME J.">
        <title>Uncovering the hidden diversity of litter-decomposition mechanisms in mushroom-forming fungi.</title>
        <authorList>
            <person name="Floudas D."/>
            <person name="Bentzer J."/>
            <person name="Ahren D."/>
            <person name="Johansson T."/>
            <person name="Persson P."/>
            <person name="Tunlid A."/>
        </authorList>
    </citation>
    <scope>NUCLEOTIDE SEQUENCE [LARGE SCALE GENOMIC DNA]</scope>
    <source>
        <strain evidence="2 3">CBS 291.85</strain>
    </source>
</reference>
<evidence type="ECO:0000313" key="3">
    <source>
        <dbReference type="Proteomes" id="UP000559256"/>
    </source>
</evidence>
<proteinExistence type="predicted"/>
<accession>A0A8H5GK19</accession>
<dbReference type="Proteomes" id="UP000559256">
    <property type="component" value="Unassembled WGS sequence"/>
</dbReference>
<protein>
    <submittedName>
        <fullName evidence="2">Uncharacterized protein</fullName>
    </submittedName>
</protein>
<feature type="compositionally biased region" description="Polar residues" evidence="1">
    <location>
        <begin position="58"/>
        <end position="69"/>
    </location>
</feature>